<protein>
    <submittedName>
        <fullName evidence="3">Putative xylanase/chitin deacetylase</fullName>
    </submittedName>
</protein>
<dbReference type="GO" id="GO:0016798">
    <property type="term" value="F:hydrolase activity, acting on glycosyl bonds"/>
    <property type="evidence" value="ECO:0007669"/>
    <property type="project" value="UniProtKB-KW"/>
</dbReference>
<evidence type="ECO:0000259" key="2">
    <source>
        <dbReference type="PROSITE" id="PS51677"/>
    </source>
</evidence>
<dbReference type="InterPro" id="IPR050248">
    <property type="entry name" value="Polysacc_deacetylase_ArnD"/>
</dbReference>
<dbReference type="Pfam" id="PF01522">
    <property type="entry name" value="Polysacc_deac_1"/>
    <property type="match status" value="1"/>
</dbReference>
<evidence type="ECO:0000313" key="3">
    <source>
        <dbReference type="EMBL" id="KEF36524.1"/>
    </source>
</evidence>
<dbReference type="PANTHER" id="PTHR10587">
    <property type="entry name" value="GLYCOSYL TRANSFERASE-RELATED"/>
    <property type="match status" value="1"/>
</dbReference>
<sequence>MKLRLLFFLFLIIVLSACSETEERQGKEQETIKEAVATVAKESTPVVTEVEQTVEQTEITNAPKVLPQYKINPKNFNIEPIGDAPDHVILLTIDDAPDKHALEMAKTLKNLNVNAIFFVNGHFLQTPEQEAVLKAIHEMGFLIGNHTMTHQNLKTLSNEEQYKEIVELNDLVEKIIGERPKFFRAPHGVNTDYSRQVVADEKMVLMNWSYGYDFMKDYMSKEALTTIMINTELLHKGANLLMHDREWTNEALQDIVIGLENKGYQAADPNLIETIE</sequence>
<reference evidence="3 4" key="1">
    <citation type="submission" date="2014-04" db="EMBL/GenBank/DDBJ databases">
        <title>Draft genome sequence of Bacillus azotoformans MEV2011, a (co-) denitrifying strain unable to grow in the presence of oxygen.</title>
        <authorList>
            <person name="Nielsen M."/>
            <person name="Schreiber L."/>
            <person name="Finster K."/>
            <person name="Schramm A."/>
        </authorList>
    </citation>
    <scope>NUCLEOTIDE SEQUENCE [LARGE SCALE GENOMIC DNA]</scope>
    <source>
        <strain evidence="3 4">MEV2011</strain>
    </source>
</reference>
<dbReference type="GO" id="GO:0016810">
    <property type="term" value="F:hydrolase activity, acting on carbon-nitrogen (but not peptide) bonds"/>
    <property type="evidence" value="ECO:0007669"/>
    <property type="project" value="InterPro"/>
</dbReference>
<dbReference type="PROSITE" id="PS51677">
    <property type="entry name" value="NODB"/>
    <property type="match status" value="1"/>
</dbReference>
<comment type="caution">
    <text evidence="3">The sequence shown here is derived from an EMBL/GenBank/DDBJ whole genome shotgun (WGS) entry which is preliminary data.</text>
</comment>
<feature type="domain" description="NodB homology" evidence="2">
    <location>
        <begin position="87"/>
        <end position="267"/>
    </location>
</feature>
<dbReference type="InterPro" id="IPR002509">
    <property type="entry name" value="NODB_dom"/>
</dbReference>
<dbReference type="CDD" id="cd10917">
    <property type="entry name" value="CE4_NodB_like_6s_7s"/>
    <property type="match status" value="1"/>
</dbReference>
<evidence type="ECO:0000256" key="1">
    <source>
        <dbReference type="SAM" id="SignalP"/>
    </source>
</evidence>
<dbReference type="AlphaFoldDB" id="A0A072NFQ8"/>
<dbReference type="OrthoDB" id="9806342at2"/>
<dbReference type="SUPFAM" id="SSF88713">
    <property type="entry name" value="Glycoside hydrolase/deacetylase"/>
    <property type="match status" value="1"/>
</dbReference>
<keyword evidence="1" id="KW-0732">Signal</keyword>
<evidence type="ECO:0000313" key="4">
    <source>
        <dbReference type="Proteomes" id="UP000027936"/>
    </source>
</evidence>
<keyword evidence="3" id="KW-0624">Polysaccharide degradation</keyword>
<gene>
    <name evidence="3" type="ORF">M670_04216</name>
</gene>
<dbReference type="EMBL" id="JJRY01000025">
    <property type="protein sequence ID" value="KEF36524.1"/>
    <property type="molecule type" value="Genomic_DNA"/>
</dbReference>
<dbReference type="InterPro" id="IPR011330">
    <property type="entry name" value="Glyco_hydro/deAcase_b/a-brl"/>
</dbReference>
<dbReference type="PATRIC" id="fig|1348973.3.peg.4098"/>
<name>A0A072NFQ8_SCHAZ</name>
<keyword evidence="3" id="KW-0119">Carbohydrate metabolism</keyword>
<dbReference type="RefSeq" id="WP_035198055.1">
    <property type="nucleotide sequence ID" value="NZ_JJRY01000025.1"/>
</dbReference>
<keyword evidence="3" id="KW-0378">Hydrolase</keyword>
<proteinExistence type="predicted"/>
<organism evidence="3 4">
    <name type="scientific">Schinkia azotoformans MEV2011</name>
    <dbReference type="NCBI Taxonomy" id="1348973"/>
    <lineage>
        <taxon>Bacteria</taxon>
        <taxon>Bacillati</taxon>
        <taxon>Bacillota</taxon>
        <taxon>Bacilli</taxon>
        <taxon>Bacillales</taxon>
        <taxon>Bacillaceae</taxon>
        <taxon>Calidifontibacillus/Schinkia group</taxon>
        <taxon>Schinkia</taxon>
    </lineage>
</organism>
<keyword evidence="3" id="KW-0326">Glycosidase</keyword>
<dbReference type="Proteomes" id="UP000027936">
    <property type="component" value="Unassembled WGS sequence"/>
</dbReference>
<accession>A0A072NFQ8</accession>
<dbReference type="PROSITE" id="PS51257">
    <property type="entry name" value="PROKAR_LIPOPROTEIN"/>
    <property type="match status" value="1"/>
</dbReference>
<feature type="signal peptide" evidence="1">
    <location>
        <begin position="1"/>
        <end position="19"/>
    </location>
</feature>
<dbReference type="Gene3D" id="3.20.20.370">
    <property type="entry name" value="Glycoside hydrolase/deacetylase"/>
    <property type="match status" value="1"/>
</dbReference>
<keyword evidence="3" id="KW-0858">Xylan degradation</keyword>
<dbReference type="GO" id="GO:0045493">
    <property type="term" value="P:xylan catabolic process"/>
    <property type="evidence" value="ECO:0007669"/>
    <property type="project" value="UniProtKB-KW"/>
</dbReference>
<feature type="chain" id="PRO_5039449805" evidence="1">
    <location>
        <begin position="20"/>
        <end position="276"/>
    </location>
</feature>